<dbReference type="GO" id="GO:0046872">
    <property type="term" value="F:metal ion binding"/>
    <property type="evidence" value="ECO:0007669"/>
    <property type="project" value="UniProtKB-UniRule"/>
</dbReference>
<keyword evidence="4 6" id="KW-0408">Iron</keyword>
<comment type="function">
    <text evidence="6">Component of a complex that catalyzes the oxidation of glycolate to glyoxylate.</text>
</comment>
<dbReference type="SUPFAM" id="SSF46548">
    <property type="entry name" value="alpha-helical ferredoxin"/>
    <property type="match status" value="1"/>
</dbReference>
<dbReference type="AlphaFoldDB" id="E1YIL5"/>
<evidence type="ECO:0000256" key="3">
    <source>
        <dbReference type="ARBA" id="ARBA00022737"/>
    </source>
</evidence>
<dbReference type="PROSITE" id="PS00198">
    <property type="entry name" value="4FE4S_FER_1"/>
    <property type="match status" value="1"/>
</dbReference>
<reference evidence="8" key="1">
    <citation type="journal article" date="2011" name="Environ. Microbiol.">
        <title>Genomic insights into the metabolic potential of the polycyclic aromatic hydrocarbon degrading sulfate-reducing Deltaproteobacterium N47.</title>
        <authorList>
            <person name="Bergmann F."/>
            <person name="Selesi D."/>
            <person name="Weinmaier T."/>
            <person name="Tischler P."/>
            <person name="Rattei T."/>
            <person name="Meckenstock R.U."/>
        </authorList>
    </citation>
    <scope>NUCLEOTIDE SEQUENCE</scope>
</reference>
<dbReference type="InterPro" id="IPR012257">
    <property type="entry name" value="Glc_ox_4Fe-4S"/>
</dbReference>
<dbReference type="InterPro" id="IPR004017">
    <property type="entry name" value="Cys_rich_dom"/>
</dbReference>
<keyword evidence="3" id="KW-0677">Repeat</keyword>
<name>E1YIL5_9BACT</name>
<evidence type="ECO:0000256" key="1">
    <source>
        <dbReference type="ARBA" id="ARBA00022485"/>
    </source>
</evidence>
<organism evidence="8">
    <name type="scientific">uncultured Desulfobacterium sp</name>
    <dbReference type="NCBI Taxonomy" id="201089"/>
    <lineage>
        <taxon>Bacteria</taxon>
        <taxon>Pseudomonadati</taxon>
        <taxon>Thermodesulfobacteriota</taxon>
        <taxon>Desulfobacteria</taxon>
        <taxon>Desulfobacterales</taxon>
        <taxon>Desulfobacteriaceae</taxon>
        <taxon>Desulfobacterium</taxon>
        <taxon>environmental samples</taxon>
    </lineage>
</organism>
<dbReference type="InterPro" id="IPR009051">
    <property type="entry name" value="Helical_ferredxn"/>
</dbReference>
<dbReference type="InterPro" id="IPR017896">
    <property type="entry name" value="4Fe4S_Fe-S-bd"/>
</dbReference>
<keyword evidence="2 6" id="KW-0479">Metal-binding</keyword>
<evidence type="ECO:0000313" key="8">
    <source>
        <dbReference type="EMBL" id="CBX30409.1"/>
    </source>
</evidence>
<accession>E1YIL5</accession>
<dbReference type="Pfam" id="PF13183">
    <property type="entry name" value="Fer4_8"/>
    <property type="match status" value="1"/>
</dbReference>
<protein>
    <recommendedName>
        <fullName evidence="6">Glycolate oxidase iron-sulfur subunit</fullName>
        <ecNumber evidence="6">1.1.99.14</ecNumber>
    </recommendedName>
</protein>
<evidence type="ECO:0000256" key="2">
    <source>
        <dbReference type="ARBA" id="ARBA00022723"/>
    </source>
</evidence>
<dbReference type="Gene3D" id="1.10.1060.10">
    <property type="entry name" value="Alpha-helical ferredoxin"/>
    <property type="match status" value="1"/>
</dbReference>
<keyword evidence="6" id="KW-0813">Transport</keyword>
<evidence type="ECO:0000256" key="5">
    <source>
        <dbReference type="ARBA" id="ARBA00023014"/>
    </source>
</evidence>
<evidence type="ECO:0000256" key="6">
    <source>
        <dbReference type="PIRNR" id="PIRNR000139"/>
    </source>
</evidence>
<dbReference type="EC" id="1.1.99.14" evidence="6"/>
<proteinExistence type="predicted"/>
<comment type="catalytic activity">
    <reaction evidence="6">
        <text>(R)-lactate + A = pyruvate + AH2</text>
        <dbReference type="Rhea" id="RHEA:15089"/>
        <dbReference type="ChEBI" id="CHEBI:13193"/>
        <dbReference type="ChEBI" id="CHEBI:15361"/>
        <dbReference type="ChEBI" id="CHEBI:16004"/>
        <dbReference type="ChEBI" id="CHEBI:17499"/>
    </reaction>
</comment>
<feature type="domain" description="4Fe-4S ferredoxin-type" evidence="7">
    <location>
        <begin position="81"/>
        <end position="110"/>
    </location>
</feature>
<dbReference type="InterPro" id="IPR017900">
    <property type="entry name" value="4Fe4S_Fe_S_CS"/>
</dbReference>
<feature type="domain" description="4Fe-4S ferredoxin-type" evidence="7">
    <location>
        <begin position="30"/>
        <end position="59"/>
    </location>
</feature>
<keyword evidence="6" id="KW-0249">Electron transport</keyword>
<comment type="catalytic activity">
    <reaction evidence="6">
        <text>glycolate + A = glyoxylate + AH2</text>
        <dbReference type="Rhea" id="RHEA:21264"/>
        <dbReference type="ChEBI" id="CHEBI:13193"/>
        <dbReference type="ChEBI" id="CHEBI:17499"/>
        <dbReference type="ChEBI" id="CHEBI:29805"/>
        <dbReference type="ChEBI" id="CHEBI:36655"/>
        <dbReference type="EC" id="1.1.99.14"/>
    </reaction>
</comment>
<dbReference type="EMBL" id="FR695875">
    <property type="protein sequence ID" value="CBX30409.1"/>
    <property type="molecule type" value="Genomic_DNA"/>
</dbReference>
<keyword evidence="5 6" id="KW-0411">Iron-sulfur</keyword>
<dbReference type="PANTHER" id="PTHR32479">
    <property type="entry name" value="GLYCOLATE OXIDASE IRON-SULFUR SUBUNIT"/>
    <property type="match status" value="1"/>
</dbReference>
<sequence length="453" mass="50444">MFSIPELRYDRKYGEKIKMSDMKQLAQLMAELEKMLTLCTRCGMCQAVCPIFSVTGKESDVARGKLAILDGLLNTMFENPDGVYEHLNKCLLCGSCAANCPSGVKVLDIFIRARAILTAFMGLSPSKKLILRKLLANPQTFDRLFEVGTKFQRFFTKPASDIIGTSCSRIASPILNQRHFMPLAPVPFHRISPSADILPGKSGIKIAYFTGCLIDKIFPDVALAAMRVFSFHEVGVFMPQGQGCCGIPALSSGDIESFERLLLYNIEKFRPFDFDYLVTSCATCTATIKKFWPLMAGENLGKKVRDEVDIISEKVIDINRFIVSKIGINTTKPENDSGKIITYHDPCHLNKSLGVSTEPRLMLKANKNYRFMEMPEAGWCCGMGGSFNLQHYDISADIGKRKRNNIISSGCSVVATACPACMIQISDMLSKSNDRIEVKHTIEIYDESLECNF</sequence>
<comment type="cofactor">
    <cofactor evidence="6">
        <name>[4Fe-4S] cluster</name>
        <dbReference type="ChEBI" id="CHEBI:49883"/>
    </cofactor>
    <text evidence="6">Binds 2 [4Fe-4S] clusters.</text>
</comment>
<dbReference type="GO" id="GO:0019154">
    <property type="term" value="F:glycolate dehydrogenase activity"/>
    <property type="evidence" value="ECO:0007669"/>
    <property type="project" value="UniProtKB-EC"/>
</dbReference>
<dbReference type="Pfam" id="PF02754">
    <property type="entry name" value="CCG"/>
    <property type="match status" value="2"/>
</dbReference>
<gene>
    <name evidence="8" type="ORF">N47_Q17320</name>
</gene>
<dbReference type="PIRSF" id="PIRSF000139">
    <property type="entry name" value="Glc_ox_4Fe-4S"/>
    <property type="match status" value="1"/>
</dbReference>
<evidence type="ECO:0000259" key="7">
    <source>
        <dbReference type="PROSITE" id="PS51379"/>
    </source>
</evidence>
<evidence type="ECO:0000256" key="4">
    <source>
        <dbReference type="ARBA" id="ARBA00023004"/>
    </source>
</evidence>
<dbReference type="GO" id="GO:0051539">
    <property type="term" value="F:4 iron, 4 sulfur cluster binding"/>
    <property type="evidence" value="ECO:0007669"/>
    <property type="project" value="UniProtKB-UniRule"/>
</dbReference>
<keyword evidence="1 6" id="KW-0004">4Fe-4S</keyword>
<dbReference type="PROSITE" id="PS51379">
    <property type="entry name" value="4FE4S_FER_2"/>
    <property type="match status" value="2"/>
</dbReference>
<dbReference type="PANTHER" id="PTHR32479:SF20">
    <property type="entry name" value="GLYCOLATE OXIDASE IRON-SULFUR SUBUNIT"/>
    <property type="match status" value="1"/>
</dbReference>